<evidence type="ECO:0000313" key="6">
    <source>
        <dbReference type="EMBL" id="VAW72592.1"/>
    </source>
</evidence>
<dbReference type="PANTHER" id="PTHR11070">
    <property type="entry name" value="UVRD / RECB / PCRA DNA HELICASE FAMILY MEMBER"/>
    <property type="match status" value="1"/>
</dbReference>
<dbReference type="AlphaFoldDB" id="A0A3B0YBA7"/>
<dbReference type="GO" id="GO:0033202">
    <property type="term" value="C:DNA helicase complex"/>
    <property type="evidence" value="ECO:0007669"/>
    <property type="project" value="TreeGrafter"/>
</dbReference>
<dbReference type="Pfam" id="PF13361">
    <property type="entry name" value="UvrD_C"/>
    <property type="match status" value="2"/>
</dbReference>
<sequence>MSKDDAQSIYKSRSGPDFSLSSVGIQAKGRTTILRLNYRNTREILEFAYAFISYYLSPHNADNDHIPVLKPESTGVNGVMPVVRQFDTLADEVKYSVDCLRKWHTDGVPWYDMAVLYTAKYQGDMLTERLQKYDVPHALFNTREAKLTYDPLVDQVTVLTIHSSKGLEFPRVIITGISQMKAEKNRQEKNARLLYVGMTRAQKCLLMTVSSKSEYSDRLLEIGSSKSLLKHLNIA</sequence>
<dbReference type="CDD" id="cd18807">
    <property type="entry name" value="SF1_C_UvrD"/>
    <property type="match status" value="1"/>
</dbReference>
<dbReference type="GO" id="GO:0000725">
    <property type="term" value="P:recombinational repair"/>
    <property type="evidence" value="ECO:0007669"/>
    <property type="project" value="TreeGrafter"/>
</dbReference>
<evidence type="ECO:0000259" key="5">
    <source>
        <dbReference type="Pfam" id="PF13361"/>
    </source>
</evidence>
<feature type="domain" description="UvrD-like helicase C-terminal" evidence="5">
    <location>
        <begin position="150"/>
        <end position="211"/>
    </location>
</feature>
<dbReference type="GO" id="GO:0005524">
    <property type="term" value="F:ATP binding"/>
    <property type="evidence" value="ECO:0007669"/>
    <property type="project" value="UniProtKB-KW"/>
</dbReference>
<dbReference type="GO" id="GO:0016787">
    <property type="term" value="F:hydrolase activity"/>
    <property type="evidence" value="ECO:0007669"/>
    <property type="project" value="UniProtKB-KW"/>
</dbReference>
<dbReference type="GO" id="GO:0003677">
    <property type="term" value="F:DNA binding"/>
    <property type="evidence" value="ECO:0007669"/>
    <property type="project" value="InterPro"/>
</dbReference>
<dbReference type="InterPro" id="IPR014017">
    <property type="entry name" value="DNA_helicase_UvrD-like_C"/>
</dbReference>
<dbReference type="InterPro" id="IPR000212">
    <property type="entry name" value="DNA_helicase_UvrD/REP"/>
</dbReference>
<evidence type="ECO:0000256" key="2">
    <source>
        <dbReference type="ARBA" id="ARBA00022801"/>
    </source>
</evidence>
<evidence type="ECO:0000256" key="1">
    <source>
        <dbReference type="ARBA" id="ARBA00022741"/>
    </source>
</evidence>
<dbReference type="GO" id="GO:0043138">
    <property type="term" value="F:3'-5' DNA helicase activity"/>
    <property type="evidence" value="ECO:0007669"/>
    <property type="project" value="TreeGrafter"/>
</dbReference>
<keyword evidence="2" id="KW-0378">Hydrolase</keyword>
<proteinExistence type="predicted"/>
<reference evidence="6" key="1">
    <citation type="submission" date="2018-06" db="EMBL/GenBank/DDBJ databases">
        <authorList>
            <person name="Zhirakovskaya E."/>
        </authorList>
    </citation>
    <scope>NUCLEOTIDE SEQUENCE</scope>
</reference>
<keyword evidence="4" id="KW-0067">ATP-binding</keyword>
<dbReference type="EMBL" id="UOFJ01000675">
    <property type="protein sequence ID" value="VAW72592.1"/>
    <property type="molecule type" value="Genomic_DNA"/>
</dbReference>
<dbReference type="InterPro" id="IPR027417">
    <property type="entry name" value="P-loop_NTPase"/>
</dbReference>
<keyword evidence="3 6" id="KW-0347">Helicase</keyword>
<dbReference type="GO" id="GO:0005829">
    <property type="term" value="C:cytosol"/>
    <property type="evidence" value="ECO:0007669"/>
    <property type="project" value="TreeGrafter"/>
</dbReference>
<evidence type="ECO:0000256" key="4">
    <source>
        <dbReference type="ARBA" id="ARBA00022840"/>
    </source>
</evidence>
<dbReference type="Gene3D" id="3.40.50.300">
    <property type="entry name" value="P-loop containing nucleotide triphosphate hydrolases"/>
    <property type="match status" value="1"/>
</dbReference>
<dbReference type="PANTHER" id="PTHR11070:SF2">
    <property type="entry name" value="ATP-DEPENDENT DNA HELICASE SRS2"/>
    <property type="match status" value="1"/>
</dbReference>
<dbReference type="SUPFAM" id="SSF52540">
    <property type="entry name" value="P-loop containing nucleoside triphosphate hydrolases"/>
    <property type="match status" value="1"/>
</dbReference>
<evidence type="ECO:0000256" key="3">
    <source>
        <dbReference type="ARBA" id="ARBA00022806"/>
    </source>
</evidence>
<gene>
    <name evidence="6" type="ORF">MNBD_GAMMA10-2404</name>
</gene>
<keyword evidence="1" id="KW-0547">Nucleotide-binding</keyword>
<accession>A0A3B0YBA7</accession>
<feature type="domain" description="UvrD-like helicase C-terminal" evidence="5">
    <location>
        <begin position="34"/>
        <end position="141"/>
    </location>
</feature>
<protein>
    <submittedName>
        <fullName evidence="6">DNA helicase II related protein</fullName>
    </submittedName>
</protein>
<name>A0A3B0YBA7_9ZZZZ</name>
<organism evidence="6">
    <name type="scientific">hydrothermal vent metagenome</name>
    <dbReference type="NCBI Taxonomy" id="652676"/>
    <lineage>
        <taxon>unclassified sequences</taxon>
        <taxon>metagenomes</taxon>
        <taxon>ecological metagenomes</taxon>
    </lineage>
</organism>